<sequence length="306" mass="32713">MSFALLLPAALVALTALLLPLLIHLARRSEQRPTEFAALRWLRQRPRPRQRIRFEEWPLLLLRLALLALVALWLARPVLYGKAAGTPWTVVVAGVDPASLPAAGDRDVEVRWLAPGFPDIAQPAPHGPVPFASLLRQLDAELPADIALTVRVPERLEHADAQLPVLSRKVDWQVVPGAMPQPPIAATAPPLLHVVASDPAPPALRYLRAATHAWWPDPDAASAAVTLSTPAGSAPADAVLVWLEPGELPPAARAWIADGGTALLAAAVSLSDPPAMVAAWRDADGTLLAEATMLGRGRVVRLTRPL</sequence>
<comment type="caution">
    <text evidence="2">The sequence shown here is derived from an EMBL/GenBank/DDBJ whole genome shotgun (WGS) entry which is preliminary data.</text>
</comment>
<dbReference type="NCBIfam" id="TIGR02226">
    <property type="entry name" value="two_anch"/>
    <property type="match status" value="1"/>
</dbReference>
<evidence type="ECO:0000313" key="2">
    <source>
        <dbReference type="EMBL" id="KAB8176386.1"/>
    </source>
</evidence>
<dbReference type="InterPro" id="IPR011933">
    <property type="entry name" value="Double_TM_dom"/>
</dbReference>
<feature type="non-terminal residue" evidence="2">
    <location>
        <position position="306"/>
    </location>
</feature>
<dbReference type="EMBL" id="VICD02000227">
    <property type="protein sequence ID" value="KAB8176386.1"/>
    <property type="molecule type" value="Genomic_DNA"/>
</dbReference>
<gene>
    <name evidence="2" type="ORF">FKV24_013180</name>
</gene>
<dbReference type="PANTHER" id="PTHR37464:SF1">
    <property type="entry name" value="BLL2463 PROTEIN"/>
    <property type="match status" value="1"/>
</dbReference>
<proteinExistence type="predicted"/>
<protein>
    <recommendedName>
        <fullName evidence="1">Aerotolerance regulator N-terminal domain-containing protein</fullName>
    </recommendedName>
</protein>
<dbReference type="PANTHER" id="PTHR37464">
    <property type="entry name" value="BLL2463 PROTEIN"/>
    <property type="match status" value="1"/>
</dbReference>
<accession>A0A508ACG8</accession>
<evidence type="ECO:0000259" key="1">
    <source>
        <dbReference type="Pfam" id="PF07584"/>
    </source>
</evidence>
<reference evidence="2 3" key="1">
    <citation type="submission" date="2019-10" db="EMBL/GenBank/DDBJ databases">
        <title>Lysobacter alkalisoli sp. nov., isolated from saline-alkaline soil.</title>
        <authorList>
            <person name="Sun J.-Q."/>
        </authorList>
    </citation>
    <scope>NUCLEOTIDE SEQUENCE [LARGE SCALE GENOMIC DNA]</scope>
    <source>
        <strain evidence="2 3">KCTC 42381</strain>
    </source>
</reference>
<feature type="domain" description="Aerotolerance regulator N-terminal" evidence="1">
    <location>
        <begin position="3"/>
        <end position="77"/>
    </location>
</feature>
<evidence type="ECO:0000313" key="3">
    <source>
        <dbReference type="Proteomes" id="UP000320431"/>
    </source>
</evidence>
<dbReference type="AlphaFoldDB" id="A0A508ACG8"/>
<dbReference type="Proteomes" id="UP000320431">
    <property type="component" value="Unassembled WGS sequence"/>
</dbReference>
<dbReference type="RefSeq" id="WP_141482694.1">
    <property type="nucleotide sequence ID" value="NZ_VICD02000227.1"/>
</dbReference>
<dbReference type="InterPro" id="IPR024163">
    <property type="entry name" value="Aerotolerance_reg_N"/>
</dbReference>
<dbReference type="Pfam" id="PF07584">
    <property type="entry name" value="BatA"/>
    <property type="match status" value="1"/>
</dbReference>
<organism evidence="2 3">
    <name type="scientific">Marilutibacter maris</name>
    <dbReference type="NCBI Taxonomy" id="1605891"/>
    <lineage>
        <taxon>Bacteria</taxon>
        <taxon>Pseudomonadati</taxon>
        <taxon>Pseudomonadota</taxon>
        <taxon>Gammaproteobacteria</taxon>
        <taxon>Lysobacterales</taxon>
        <taxon>Lysobacteraceae</taxon>
        <taxon>Marilutibacter</taxon>
    </lineage>
</organism>
<name>A0A508ACG8_9GAMM</name>